<feature type="region of interest" description="Disordered" evidence="1">
    <location>
        <begin position="150"/>
        <end position="170"/>
    </location>
</feature>
<dbReference type="InterPro" id="IPR032710">
    <property type="entry name" value="NTF2-like_dom_sf"/>
</dbReference>
<gene>
    <name evidence="3" type="ORF">METZ01_LOCUS362325</name>
</gene>
<sequence>VIVVGCPGLRADSFLEIEVEMKASKMYGCALVVTTLCLALSSCGGPSGPEFTRADGEAFRQIGEQWSTAFNAGDVESLVSMFAGTGAIMPPNSSTVRGHESITGYYTQMFNEGERNLEVEISEVGGEGNLGFVSGTFLNVTQIPVPVDDDEAEEDAVDEEGAEAAEPEMQENRNRGKFVIILRRLARVWKFESFIWNSDLPLPVASLPQVRN</sequence>
<proteinExistence type="predicted"/>
<evidence type="ECO:0000313" key="3">
    <source>
        <dbReference type="EMBL" id="SVD09471.1"/>
    </source>
</evidence>
<feature type="compositionally biased region" description="Acidic residues" evidence="1">
    <location>
        <begin position="150"/>
        <end position="169"/>
    </location>
</feature>
<dbReference type="EMBL" id="UINC01129226">
    <property type="protein sequence ID" value="SVD09471.1"/>
    <property type="molecule type" value="Genomic_DNA"/>
</dbReference>
<dbReference type="Gene3D" id="3.10.450.50">
    <property type="match status" value="1"/>
</dbReference>
<feature type="non-terminal residue" evidence="3">
    <location>
        <position position="1"/>
    </location>
</feature>
<dbReference type="SUPFAM" id="SSF54427">
    <property type="entry name" value="NTF2-like"/>
    <property type="match status" value="1"/>
</dbReference>
<dbReference type="AlphaFoldDB" id="A0A382SKN7"/>
<organism evidence="3">
    <name type="scientific">marine metagenome</name>
    <dbReference type="NCBI Taxonomy" id="408172"/>
    <lineage>
        <taxon>unclassified sequences</taxon>
        <taxon>metagenomes</taxon>
        <taxon>ecological metagenomes</taxon>
    </lineage>
</organism>
<dbReference type="Pfam" id="PF12680">
    <property type="entry name" value="SnoaL_2"/>
    <property type="match status" value="1"/>
</dbReference>
<reference evidence="3" key="1">
    <citation type="submission" date="2018-05" db="EMBL/GenBank/DDBJ databases">
        <authorList>
            <person name="Lanie J.A."/>
            <person name="Ng W.-L."/>
            <person name="Kazmierczak K.M."/>
            <person name="Andrzejewski T.M."/>
            <person name="Davidsen T.M."/>
            <person name="Wayne K.J."/>
            <person name="Tettelin H."/>
            <person name="Glass J.I."/>
            <person name="Rusch D."/>
            <person name="Podicherti R."/>
            <person name="Tsui H.-C.T."/>
            <person name="Winkler M.E."/>
        </authorList>
    </citation>
    <scope>NUCLEOTIDE SEQUENCE</scope>
</reference>
<name>A0A382SKN7_9ZZZZ</name>
<dbReference type="InterPro" id="IPR037401">
    <property type="entry name" value="SnoaL-like"/>
</dbReference>
<accession>A0A382SKN7</accession>
<feature type="domain" description="SnoaL-like" evidence="2">
    <location>
        <begin position="64"/>
        <end position="138"/>
    </location>
</feature>
<protein>
    <recommendedName>
        <fullName evidence="2">SnoaL-like domain-containing protein</fullName>
    </recommendedName>
</protein>
<evidence type="ECO:0000259" key="2">
    <source>
        <dbReference type="Pfam" id="PF12680"/>
    </source>
</evidence>
<evidence type="ECO:0000256" key="1">
    <source>
        <dbReference type="SAM" id="MobiDB-lite"/>
    </source>
</evidence>